<reference evidence="2 3" key="1">
    <citation type="journal article" date="2018" name="Nat. Ecol. Evol.">
        <title>Shark genomes provide insights into elasmobranch evolution and the origin of vertebrates.</title>
        <authorList>
            <person name="Hara Y"/>
            <person name="Yamaguchi K"/>
            <person name="Onimaru K"/>
            <person name="Kadota M"/>
            <person name="Koyanagi M"/>
            <person name="Keeley SD"/>
            <person name="Tatsumi K"/>
            <person name="Tanaka K"/>
            <person name="Motone F"/>
            <person name="Kageyama Y"/>
            <person name="Nozu R"/>
            <person name="Adachi N"/>
            <person name="Nishimura O"/>
            <person name="Nakagawa R"/>
            <person name="Tanegashima C"/>
            <person name="Kiyatake I"/>
            <person name="Matsumoto R"/>
            <person name="Murakumo K"/>
            <person name="Nishida K"/>
            <person name="Terakita A"/>
            <person name="Kuratani S"/>
            <person name="Sato K"/>
            <person name="Hyodo S Kuraku.S."/>
        </authorList>
    </citation>
    <scope>NUCLEOTIDE SEQUENCE [LARGE SCALE GENOMIC DNA]</scope>
</reference>
<comment type="caution">
    <text evidence="2">The sequence shown here is derived from an EMBL/GenBank/DDBJ whole genome shotgun (WGS) entry which is preliminary data.</text>
</comment>
<feature type="compositionally biased region" description="Polar residues" evidence="1">
    <location>
        <begin position="36"/>
        <end position="52"/>
    </location>
</feature>
<sequence>MILDGEVGGRGTGMILDGEGVSTSTQCIRGCCSPAESVSDQTSRSGLSSGRSPATRRAFFSNQAAFDRSRSTRAVTSL</sequence>
<dbReference type="Proteomes" id="UP000287033">
    <property type="component" value="Unassembled WGS sequence"/>
</dbReference>
<dbReference type="EMBL" id="BEZZ01000006">
    <property type="protein sequence ID" value="GCC22100.1"/>
    <property type="molecule type" value="Genomic_DNA"/>
</dbReference>
<organism evidence="2 3">
    <name type="scientific">Chiloscyllium punctatum</name>
    <name type="common">Brownbanded bambooshark</name>
    <name type="synonym">Hemiscyllium punctatum</name>
    <dbReference type="NCBI Taxonomy" id="137246"/>
    <lineage>
        <taxon>Eukaryota</taxon>
        <taxon>Metazoa</taxon>
        <taxon>Chordata</taxon>
        <taxon>Craniata</taxon>
        <taxon>Vertebrata</taxon>
        <taxon>Chondrichthyes</taxon>
        <taxon>Elasmobranchii</taxon>
        <taxon>Galeomorphii</taxon>
        <taxon>Galeoidea</taxon>
        <taxon>Orectolobiformes</taxon>
        <taxon>Hemiscylliidae</taxon>
        <taxon>Chiloscyllium</taxon>
    </lineage>
</organism>
<dbReference type="AlphaFoldDB" id="A0A401RVB8"/>
<evidence type="ECO:0000313" key="3">
    <source>
        <dbReference type="Proteomes" id="UP000287033"/>
    </source>
</evidence>
<gene>
    <name evidence="2" type="ORF">chiPu_0000485</name>
</gene>
<protein>
    <submittedName>
        <fullName evidence="2">Uncharacterized protein</fullName>
    </submittedName>
</protein>
<evidence type="ECO:0000313" key="2">
    <source>
        <dbReference type="EMBL" id="GCC22100.1"/>
    </source>
</evidence>
<accession>A0A401RVB8</accession>
<feature type="region of interest" description="Disordered" evidence="1">
    <location>
        <begin position="34"/>
        <end position="54"/>
    </location>
</feature>
<keyword evidence="3" id="KW-1185">Reference proteome</keyword>
<proteinExistence type="predicted"/>
<evidence type="ECO:0000256" key="1">
    <source>
        <dbReference type="SAM" id="MobiDB-lite"/>
    </source>
</evidence>
<name>A0A401RVB8_CHIPU</name>